<evidence type="ECO:0000256" key="1">
    <source>
        <dbReference type="SAM" id="MobiDB-lite"/>
    </source>
</evidence>
<dbReference type="OrthoDB" id="2404201at2759"/>
<evidence type="ECO:0000313" key="3">
    <source>
        <dbReference type="Proteomes" id="UP000789396"/>
    </source>
</evidence>
<dbReference type="EMBL" id="CAJVPZ010056867">
    <property type="protein sequence ID" value="CAG8786232.1"/>
    <property type="molecule type" value="Genomic_DNA"/>
</dbReference>
<gene>
    <name evidence="2" type="ORF">RFULGI_LOCUS16284</name>
</gene>
<dbReference type="Proteomes" id="UP000789396">
    <property type="component" value="Unassembled WGS sequence"/>
</dbReference>
<name>A0A9N9P2M6_9GLOM</name>
<sequence>SIPDQISQTSAVNIQNKSHSDSSSISRAELDNMIKSQLALVPTSSIQSLQLQKTQALQSQQKQPDFSDYLRVLDKYMPERPPDGYGANSEKFIHCDLINPTPLAS</sequence>
<organism evidence="2 3">
    <name type="scientific">Racocetra fulgida</name>
    <dbReference type="NCBI Taxonomy" id="60492"/>
    <lineage>
        <taxon>Eukaryota</taxon>
        <taxon>Fungi</taxon>
        <taxon>Fungi incertae sedis</taxon>
        <taxon>Mucoromycota</taxon>
        <taxon>Glomeromycotina</taxon>
        <taxon>Glomeromycetes</taxon>
        <taxon>Diversisporales</taxon>
        <taxon>Gigasporaceae</taxon>
        <taxon>Racocetra</taxon>
    </lineage>
</organism>
<dbReference type="AlphaFoldDB" id="A0A9N9P2M6"/>
<evidence type="ECO:0000313" key="2">
    <source>
        <dbReference type="EMBL" id="CAG8786232.1"/>
    </source>
</evidence>
<comment type="caution">
    <text evidence="2">The sequence shown here is derived from an EMBL/GenBank/DDBJ whole genome shotgun (WGS) entry which is preliminary data.</text>
</comment>
<feature type="region of interest" description="Disordered" evidence="1">
    <location>
        <begin position="1"/>
        <end position="25"/>
    </location>
</feature>
<accession>A0A9N9P2M6</accession>
<keyword evidence="3" id="KW-1185">Reference proteome</keyword>
<protein>
    <submittedName>
        <fullName evidence="2">1378_t:CDS:1</fullName>
    </submittedName>
</protein>
<proteinExistence type="predicted"/>
<feature type="non-terminal residue" evidence="2">
    <location>
        <position position="1"/>
    </location>
</feature>
<reference evidence="2" key="1">
    <citation type="submission" date="2021-06" db="EMBL/GenBank/DDBJ databases">
        <authorList>
            <person name="Kallberg Y."/>
            <person name="Tangrot J."/>
            <person name="Rosling A."/>
        </authorList>
    </citation>
    <scope>NUCLEOTIDE SEQUENCE</scope>
    <source>
        <strain evidence="2">IN212</strain>
    </source>
</reference>